<comment type="caution">
    <text evidence="1">The sequence shown here is derived from an EMBL/GenBank/DDBJ whole genome shotgun (WGS) entry which is preliminary data.</text>
</comment>
<dbReference type="Proteomes" id="UP001291999">
    <property type="component" value="Unassembled WGS sequence"/>
</dbReference>
<accession>A0ABU5KES1</accession>
<keyword evidence="2" id="KW-1185">Reference proteome</keyword>
<gene>
    <name evidence="1" type="ORF">SFC79_16950</name>
</gene>
<reference evidence="1 2" key="1">
    <citation type="submission" date="2023-11" db="EMBL/GenBank/DDBJ databases">
        <title>Novel species in genus Nocardioides.</title>
        <authorList>
            <person name="Zhou H."/>
        </authorList>
    </citation>
    <scope>NUCLEOTIDE SEQUENCE [LARGE SCALE GENOMIC DNA]</scope>
    <source>
        <strain evidence="1 2">S-58</strain>
    </source>
</reference>
<sequence length="188" mass="21212">MTTTRQSRHRWDSTTKPTAWPQDLVRFPRKGVVGEIKPHNAEGIADGIRQLVTRTAGRRSVTPQLLTYRQVPGQPSRYEVLAADSGELKRIIAGWRPRQRVPKPTTWYQLRHPISVPAAVELIPRWQCPTQLGNLVEAQVRAKYAMQLGITLPARSASRTGADIEHELLEMAEFLRELAAELEAEVHG</sequence>
<evidence type="ECO:0000313" key="1">
    <source>
        <dbReference type="EMBL" id="MDZ5663464.1"/>
    </source>
</evidence>
<dbReference type="EMBL" id="JAXQPW010000007">
    <property type="protein sequence ID" value="MDZ5663464.1"/>
    <property type="molecule type" value="Genomic_DNA"/>
</dbReference>
<evidence type="ECO:0000313" key="2">
    <source>
        <dbReference type="Proteomes" id="UP001291999"/>
    </source>
</evidence>
<protein>
    <submittedName>
        <fullName evidence="1">Uncharacterized protein</fullName>
    </submittedName>
</protein>
<dbReference type="RefSeq" id="WP_172274943.1">
    <property type="nucleotide sequence ID" value="NZ_CP141058.1"/>
</dbReference>
<organism evidence="1 2">
    <name type="scientific">Nocardioides renjunii</name>
    <dbReference type="NCBI Taxonomy" id="3095075"/>
    <lineage>
        <taxon>Bacteria</taxon>
        <taxon>Bacillati</taxon>
        <taxon>Actinomycetota</taxon>
        <taxon>Actinomycetes</taxon>
        <taxon>Propionibacteriales</taxon>
        <taxon>Nocardioidaceae</taxon>
        <taxon>Nocardioides</taxon>
    </lineage>
</organism>
<proteinExistence type="predicted"/>
<name>A0ABU5KES1_9ACTN</name>